<gene>
    <name evidence="7" type="ORF">N7476_008883</name>
</gene>
<evidence type="ECO:0000256" key="3">
    <source>
        <dbReference type="ARBA" id="ARBA00023163"/>
    </source>
</evidence>
<keyword evidence="8" id="KW-1185">Reference proteome</keyword>
<feature type="region of interest" description="Disordered" evidence="5">
    <location>
        <begin position="496"/>
        <end position="528"/>
    </location>
</feature>
<reference evidence="7" key="2">
    <citation type="journal article" date="2023" name="IMA Fungus">
        <title>Comparative genomic study of the Penicillium genus elucidates a diverse pangenome and 15 lateral gene transfer events.</title>
        <authorList>
            <person name="Petersen C."/>
            <person name="Sorensen T."/>
            <person name="Nielsen M.R."/>
            <person name="Sondergaard T.E."/>
            <person name="Sorensen J.L."/>
            <person name="Fitzpatrick D.A."/>
            <person name="Frisvad J.C."/>
            <person name="Nielsen K.L."/>
        </authorList>
    </citation>
    <scope>NUCLEOTIDE SEQUENCE</scope>
    <source>
        <strain evidence="7">IBT 21472</strain>
    </source>
</reference>
<feature type="domain" description="Zn(2)-C6 fungal-type" evidence="6">
    <location>
        <begin position="10"/>
        <end position="39"/>
    </location>
</feature>
<dbReference type="Pfam" id="PF00172">
    <property type="entry name" value="Zn_clus"/>
    <property type="match status" value="1"/>
</dbReference>
<keyword evidence="1" id="KW-0805">Transcription regulation</keyword>
<keyword evidence="4" id="KW-0539">Nucleus</keyword>
<evidence type="ECO:0000256" key="1">
    <source>
        <dbReference type="ARBA" id="ARBA00023015"/>
    </source>
</evidence>
<dbReference type="InterPro" id="IPR053178">
    <property type="entry name" value="Osmoadaptation_assoc"/>
</dbReference>
<keyword evidence="3" id="KW-0804">Transcription</keyword>
<dbReference type="GO" id="GO:0003677">
    <property type="term" value="F:DNA binding"/>
    <property type="evidence" value="ECO:0007669"/>
    <property type="project" value="UniProtKB-KW"/>
</dbReference>
<protein>
    <recommendedName>
        <fullName evidence="6">Zn(2)-C6 fungal-type domain-containing protein</fullName>
    </recommendedName>
</protein>
<evidence type="ECO:0000256" key="5">
    <source>
        <dbReference type="SAM" id="MobiDB-lite"/>
    </source>
</evidence>
<dbReference type="CDD" id="cd00067">
    <property type="entry name" value="GAL4"/>
    <property type="match status" value="1"/>
</dbReference>
<organism evidence="7 8">
    <name type="scientific">Penicillium atrosanguineum</name>
    <dbReference type="NCBI Taxonomy" id="1132637"/>
    <lineage>
        <taxon>Eukaryota</taxon>
        <taxon>Fungi</taxon>
        <taxon>Dikarya</taxon>
        <taxon>Ascomycota</taxon>
        <taxon>Pezizomycotina</taxon>
        <taxon>Eurotiomycetes</taxon>
        <taxon>Eurotiomycetidae</taxon>
        <taxon>Eurotiales</taxon>
        <taxon>Aspergillaceae</taxon>
        <taxon>Penicillium</taxon>
    </lineage>
</organism>
<dbReference type="InterPro" id="IPR036864">
    <property type="entry name" value="Zn2-C6_fun-type_DNA-bd_sf"/>
</dbReference>
<dbReference type="Gene3D" id="4.10.240.10">
    <property type="entry name" value="Zn(2)-C6 fungal-type DNA-binding domain"/>
    <property type="match status" value="1"/>
</dbReference>
<dbReference type="SUPFAM" id="SSF57701">
    <property type="entry name" value="Zn2/Cys6 DNA-binding domain"/>
    <property type="match status" value="1"/>
</dbReference>
<dbReference type="PROSITE" id="PS50048">
    <property type="entry name" value="ZN2_CY6_FUNGAL_2"/>
    <property type="match status" value="1"/>
</dbReference>
<dbReference type="GO" id="GO:0008270">
    <property type="term" value="F:zinc ion binding"/>
    <property type="evidence" value="ECO:0007669"/>
    <property type="project" value="InterPro"/>
</dbReference>
<comment type="caution">
    <text evidence="7">The sequence shown here is derived from an EMBL/GenBank/DDBJ whole genome shotgun (WGS) entry which is preliminary data.</text>
</comment>
<dbReference type="PANTHER" id="PTHR38111">
    <property type="entry name" value="ZN(2)-C6 FUNGAL-TYPE DOMAIN-CONTAINING PROTEIN-RELATED"/>
    <property type="match status" value="1"/>
</dbReference>
<dbReference type="Pfam" id="PF11951">
    <property type="entry name" value="Fungal_trans_2"/>
    <property type="match status" value="1"/>
</dbReference>
<sequence>MVNVPGRSRGCSTCRRRKIKCDESFPECLQCIKNRSQCSGPRTGAFFVHALPVRSSRPVVKHTPAHLQSQTITRNHKKTNDLMLWPPSVVSILQPDRTDIFDQLFVSRFIESFGFQAPAKNTPSPTWLDELAAFLTLPAPSFVKHSIRAGTMFFYGSLADDVSIKTEACRWYTRSLKGLQDLLSKKTSSFTGDVICAVVMLAHFENLAGTSKEAWFQHVRAAARMLESGGAESCREGFLHQLFRHLRLLVFVASIFKNEEHVFSSPQWTEIPFELYPKGPFDRLVDILFVLLPCLTAADKLIKLQTGNAEPIRTNLRAQILGLVSQLHHWWTQCTAMMNFGELKLEAPANSDNDDSDFQALDPNHFPILHHSDMPTAALAALYDAANIIALRLLSLGWAGAKAQKPRSCASLYEERIQRHARSIISAKEFIAHIPGPTSNRGSIMVGFPYQILCIWGPAATDGSSRSPSLFAKPGELFSDVAAYILSNQRSKYFSQGDDNSSMEDFGSSDSHIDTTSLELDRAPLTGT</sequence>
<dbReference type="Proteomes" id="UP001147746">
    <property type="component" value="Unassembled WGS sequence"/>
</dbReference>
<dbReference type="GO" id="GO:0000981">
    <property type="term" value="F:DNA-binding transcription factor activity, RNA polymerase II-specific"/>
    <property type="evidence" value="ECO:0007669"/>
    <property type="project" value="InterPro"/>
</dbReference>
<dbReference type="SMART" id="SM00066">
    <property type="entry name" value="GAL4"/>
    <property type="match status" value="1"/>
</dbReference>
<keyword evidence="2" id="KW-0238">DNA-binding</keyword>
<dbReference type="InterPro" id="IPR001138">
    <property type="entry name" value="Zn2Cys6_DnaBD"/>
</dbReference>
<evidence type="ECO:0000256" key="2">
    <source>
        <dbReference type="ARBA" id="ARBA00023125"/>
    </source>
</evidence>
<dbReference type="InterPro" id="IPR021858">
    <property type="entry name" value="Fun_TF"/>
</dbReference>
<accession>A0A9W9U249</accession>
<feature type="compositionally biased region" description="Polar residues" evidence="5">
    <location>
        <begin position="508"/>
        <end position="518"/>
    </location>
</feature>
<reference evidence="7" key="1">
    <citation type="submission" date="2022-12" db="EMBL/GenBank/DDBJ databases">
        <authorList>
            <person name="Petersen C."/>
        </authorList>
    </citation>
    <scope>NUCLEOTIDE SEQUENCE</scope>
    <source>
        <strain evidence="7">IBT 21472</strain>
    </source>
</reference>
<dbReference type="AlphaFoldDB" id="A0A9W9U249"/>
<name>A0A9W9U249_9EURO</name>
<evidence type="ECO:0000313" key="8">
    <source>
        <dbReference type="Proteomes" id="UP001147746"/>
    </source>
</evidence>
<proteinExistence type="predicted"/>
<evidence type="ECO:0000259" key="6">
    <source>
        <dbReference type="PROSITE" id="PS50048"/>
    </source>
</evidence>
<evidence type="ECO:0000256" key="4">
    <source>
        <dbReference type="ARBA" id="ARBA00023242"/>
    </source>
</evidence>
<dbReference type="PROSITE" id="PS00463">
    <property type="entry name" value="ZN2_CY6_FUNGAL_1"/>
    <property type="match status" value="1"/>
</dbReference>
<evidence type="ECO:0000313" key="7">
    <source>
        <dbReference type="EMBL" id="KAJ5308227.1"/>
    </source>
</evidence>
<dbReference type="EMBL" id="JAPZBO010000008">
    <property type="protein sequence ID" value="KAJ5308227.1"/>
    <property type="molecule type" value="Genomic_DNA"/>
</dbReference>